<dbReference type="AlphaFoldDB" id="A0A812G677"/>
<gene>
    <name evidence="1" type="ORF">SNAT2548_LOCUS203</name>
</gene>
<dbReference type="OrthoDB" id="431683at2759"/>
<reference evidence="1" key="1">
    <citation type="submission" date="2021-02" db="EMBL/GenBank/DDBJ databases">
        <authorList>
            <person name="Dougan E. K."/>
            <person name="Rhodes N."/>
            <person name="Thang M."/>
            <person name="Chan C."/>
        </authorList>
    </citation>
    <scope>NUCLEOTIDE SEQUENCE</scope>
</reference>
<protein>
    <submittedName>
        <fullName evidence="1">Uncharacterized protein</fullName>
    </submittedName>
</protein>
<proteinExistence type="predicted"/>
<sequence>MHSCNLLEKLCSAISFPRSSQEPVLAAEALPFELMPENPDVEVSSSLLPWKCIRLSCLAQMGVWFSTVLVLLFDPKYYDSPIAPREMYDPMVLQVVQTDWPHDFFRPAALTCSADGRHLMLGDQFAIFQSDVELLGEHSSESVVERMEEEASRNSTRETISLRTITLETAVATTEIHFSFKSFGFLPHKNKLLLLNQGGTEVAEYALHGLQSGSHRYVKTWRLSPTLPHKRLEIIQPVEGKEALQCARDGSGFMNAGWIVYAATDSGQVITLCPTHRHELHPLHMLISLRRRRPSQDVVEVVDSHTGTTKASAQTVIGVYHDSETGYIWLLNTNTEGMAEVVVFDADRAKAELELARRAYRRAHWSLAIAIRALVGSRDMQLVCMKAAVATDHSVVIDCRPAGGTDEDYRLVPLENSVFCQPVEHGPCRLVYNLPFLQAEIRTRNVVMNDVSAASIPFFAVPPMTVQQAKGPAIELVEGKDRSQCHVGS</sequence>
<evidence type="ECO:0000313" key="2">
    <source>
        <dbReference type="Proteomes" id="UP000604046"/>
    </source>
</evidence>
<comment type="caution">
    <text evidence="1">The sequence shown here is derived from an EMBL/GenBank/DDBJ whole genome shotgun (WGS) entry which is preliminary data.</text>
</comment>
<dbReference type="Proteomes" id="UP000604046">
    <property type="component" value="Unassembled WGS sequence"/>
</dbReference>
<keyword evidence="2" id="KW-1185">Reference proteome</keyword>
<evidence type="ECO:0000313" key="1">
    <source>
        <dbReference type="EMBL" id="CAE6913574.1"/>
    </source>
</evidence>
<accession>A0A812G677</accession>
<dbReference type="EMBL" id="CAJNDS010000003">
    <property type="protein sequence ID" value="CAE6913574.1"/>
    <property type="molecule type" value="Genomic_DNA"/>
</dbReference>
<organism evidence="1 2">
    <name type="scientific">Symbiodinium natans</name>
    <dbReference type="NCBI Taxonomy" id="878477"/>
    <lineage>
        <taxon>Eukaryota</taxon>
        <taxon>Sar</taxon>
        <taxon>Alveolata</taxon>
        <taxon>Dinophyceae</taxon>
        <taxon>Suessiales</taxon>
        <taxon>Symbiodiniaceae</taxon>
        <taxon>Symbiodinium</taxon>
    </lineage>
</organism>
<name>A0A812G677_9DINO</name>